<sequence length="360" mass="39851">MVSRLAIVRKISSDDYLMVSAWVLAFGLSFAICWGTSVGLGKHEEDIPAFWRPALKKSEYAFSVLYNPVLMATKSSILLFYLRLATEQRIFKWATILTLVVVNIAGLALTLMNILQCIPVGAAFQTPIPDNAHCTNIVTLYLASAPVNIITDLAILFLPMPMLTAMRLPRKQKIILIITFGFGAFVAVVDVIRIAYLQEAFTNRIAHVQAHTQDTNTDSRNTTDFSWYASFSYMWTAIEVHVGIMCACVPALKPLVARFLPHVLHDKDDSAYSMGAGTATINEVDLDGPQRLRSVPEDTPTKPERAPTAGPSMPTNHEDGEDSAMDMMDFLTTPDMNEFPEQIRRTQTAATVRTAMTQGT</sequence>
<comment type="caution">
    <text evidence="1">The sequence shown here is derived from an EMBL/GenBank/DDBJ whole genome shotgun (WGS) entry which is preliminary data.</text>
</comment>
<proteinExistence type="predicted"/>
<evidence type="ECO:0000313" key="2">
    <source>
        <dbReference type="Proteomes" id="UP001186974"/>
    </source>
</evidence>
<gene>
    <name evidence="1" type="ORF">LTS18_008550</name>
</gene>
<dbReference type="EMBL" id="JAWDJW010008575">
    <property type="protein sequence ID" value="KAK3060435.1"/>
    <property type="molecule type" value="Genomic_DNA"/>
</dbReference>
<name>A0ACC3D1L7_9PEZI</name>
<reference evidence="1" key="1">
    <citation type="submission" date="2024-09" db="EMBL/GenBank/DDBJ databases">
        <title>Black Yeasts Isolated from many extreme environments.</title>
        <authorList>
            <person name="Coleine C."/>
            <person name="Stajich J.E."/>
            <person name="Selbmann L."/>
        </authorList>
    </citation>
    <scope>NUCLEOTIDE SEQUENCE</scope>
    <source>
        <strain evidence="1">CCFEE 5737</strain>
    </source>
</reference>
<evidence type="ECO:0000313" key="1">
    <source>
        <dbReference type="EMBL" id="KAK3060435.1"/>
    </source>
</evidence>
<accession>A0ACC3D1L7</accession>
<protein>
    <submittedName>
        <fullName evidence="1">Uncharacterized protein</fullName>
    </submittedName>
</protein>
<dbReference type="Proteomes" id="UP001186974">
    <property type="component" value="Unassembled WGS sequence"/>
</dbReference>
<organism evidence="1 2">
    <name type="scientific">Coniosporium uncinatum</name>
    <dbReference type="NCBI Taxonomy" id="93489"/>
    <lineage>
        <taxon>Eukaryota</taxon>
        <taxon>Fungi</taxon>
        <taxon>Dikarya</taxon>
        <taxon>Ascomycota</taxon>
        <taxon>Pezizomycotina</taxon>
        <taxon>Dothideomycetes</taxon>
        <taxon>Dothideomycetes incertae sedis</taxon>
        <taxon>Coniosporium</taxon>
    </lineage>
</organism>
<feature type="non-terminal residue" evidence="1">
    <location>
        <position position="360"/>
    </location>
</feature>
<keyword evidence="2" id="KW-1185">Reference proteome</keyword>